<dbReference type="Pfam" id="PF06224">
    <property type="entry name" value="AlkZ-like"/>
    <property type="match status" value="1"/>
</dbReference>
<dbReference type="OrthoDB" id="2132533at2759"/>
<dbReference type="Proteomes" id="UP000247409">
    <property type="component" value="Unassembled WGS sequence"/>
</dbReference>
<dbReference type="PANTHER" id="PTHR38479">
    <property type="entry name" value="LMO0824 PROTEIN"/>
    <property type="match status" value="1"/>
</dbReference>
<protein>
    <submittedName>
        <fullName evidence="1">Uncharacterized protein</fullName>
    </submittedName>
</protein>
<gene>
    <name evidence="1" type="ORF">BWQ96_02401</name>
</gene>
<name>A0A2V3J045_9FLOR</name>
<dbReference type="AlphaFoldDB" id="A0A2V3J045"/>
<dbReference type="EMBL" id="NBIV01000020">
    <property type="protein sequence ID" value="PXF47719.1"/>
    <property type="molecule type" value="Genomic_DNA"/>
</dbReference>
<evidence type="ECO:0000313" key="1">
    <source>
        <dbReference type="EMBL" id="PXF47719.1"/>
    </source>
</evidence>
<proteinExistence type="predicted"/>
<dbReference type="InterPro" id="IPR009351">
    <property type="entry name" value="AlkZ-like"/>
</dbReference>
<sequence>MSSSFAHVSSNAFVLTRDHISQLRCASLSRAHSGVADTLEHTLHEIIAYHLAVHAKEETPCTLALWNRLPRILQRSASRNVLSRQALDGENKYLVRIWGQRCAQHVAAFDDWSAISAAVRDSVLCMRESTIRKHGSDALLFMREMEAYFEQCLKDGTGFTSADVDNFVSESIPTEVAGFQDLRLSLRRSIPILVTVNGRGQRIASDHNRLVTIAPRKNGEWETVSELGGLVLCALRYFDAYGPATEQDFRHWMGISAGKSQCALKVCRDSGEIRVVQTVIGQMMLHRRRFTELERLRNGQITIKRRVWFLGRFDPLLVAYKDKDWIAKDGWREWEEIPNWWGGDRSLNPGGSAAVLVDGWIGGSWQWSRPTGGPTTIFVILFHSLGGDEADDLLLEVRKTGMQILSQFCGQDGTVSVRFTSSSNVAPKVSFSARHISETEAIILD</sequence>
<keyword evidence="2" id="KW-1185">Reference proteome</keyword>
<organism evidence="1 2">
    <name type="scientific">Gracilariopsis chorda</name>
    <dbReference type="NCBI Taxonomy" id="448386"/>
    <lineage>
        <taxon>Eukaryota</taxon>
        <taxon>Rhodophyta</taxon>
        <taxon>Florideophyceae</taxon>
        <taxon>Rhodymeniophycidae</taxon>
        <taxon>Gracilariales</taxon>
        <taxon>Gracilariaceae</taxon>
        <taxon>Gracilariopsis</taxon>
    </lineage>
</organism>
<evidence type="ECO:0000313" key="2">
    <source>
        <dbReference type="Proteomes" id="UP000247409"/>
    </source>
</evidence>
<reference evidence="1 2" key="1">
    <citation type="journal article" date="2018" name="Mol. Biol. Evol.">
        <title>Analysis of the draft genome of the red seaweed Gracilariopsis chorda provides insights into genome size evolution in Rhodophyta.</title>
        <authorList>
            <person name="Lee J."/>
            <person name="Yang E.C."/>
            <person name="Graf L."/>
            <person name="Yang J.H."/>
            <person name="Qiu H."/>
            <person name="Zel Zion U."/>
            <person name="Chan C.X."/>
            <person name="Stephens T.G."/>
            <person name="Weber A.P.M."/>
            <person name="Boo G.H."/>
            <person name="Boo S.M."/>
            <person name="Kim K.M."/>
            <person name="Shin Y."/>
            <person name="Jung M."/>
            <person name="Lee S.J."/>
            <person name="Yim H.S."/>
            <person name="Lee J.H."/>
            <person name="Bhattacharya D."/>
            <person name="Yoon H.S."/>
        </authorList>
    </citation>
    <scope>NUCLEOTIDE SEQUENCE [LARGE SCALE GENOMIC DNA]</scope>
    <source>
        <strain evidence="1 2">SKKU-2015</strain>
        <tissue evidence="1">Whole body</tissue>
    </source>
</reference>
<comment type="caution">
    <text evidence="1">The sequence shown here is derived from an EMBL/GenBank/DDBJ whole genome shotgun (WGS) entry which is preliminary data.</text>
</comment>
<dbReference type="PANTHER" id="PTHR38479:SF2">
    <property type="entry name" value="WINGED HELIX DNA-BINDING DOMAIN-CONTAINING PROTEIN"/>
    <property type="match status" value="1"/>
</dbReference>
<accession>A0A2V3J045</accession>